<accession>A0A9X0D5L8</accession>
<evidence type="ECO:0000313" key="2">
    <source>
        <dbReference type="EMBL" id="KAJ7385724.1"/>
    </source>
</evidence>
<dbReference type="GO" id="GO:0008233">
    <property type="term" value="F:peptidase activity"/>
    <property type="evidence" value="ECO:0007669"/>
    <property type="project" value="UniProtKB-KW"/>
</dbReference>
<proteinExistence type="predicted"/>
<sequence length="183" mass="19735">MLASDLAMSVTHSGHMYAMALAASSLSPSAHLSEQFAGLSQSLFLLTGLSLQVCRKYNSSRSGGVENALEGFCDSLPSSRYEESSHVKNPDYQTRGVKTHYEMPFPVNYISRCLPTVPYTHEDFPSGEKAVAYGSGAKAGGGILETPSSLTEIPNFEGTLSAFEDFHSVGSGRKVYRSRHRGS</sequence>
<name>A0A9X0D5L8_9CNID</name>
<dbReference type="AlphaFoldDB" id="A0A9X0D5L8"/>
<dbReference type="Proteomes" id="UP001163046">
    <property type="component" value="Unassembled WGS sequence"/>
</dbReference>
<keyword evidence="3" id="KW-1185">Reference proteome</keyword>
<keyword evidence="2" id="KW-0645">Protease</keyword>
<dbReference type="SUPFAM" id="SSF63411">
    <property type="entry name" value="LuxS/MPP-like metallohydrolase"/>
    <property type="match status" value="1"/>
</dbReference>
<reference evidence="2" key="1">
    <citation type="submission" date="2023-01" db="EMBL/GenBank/DDBJ databases">
        <title>Genome assembly of the deep-sea coral Lophelia pertusa.</title>
        <authorList>
            <person name="Herrera S."/>
            <person name="Cordes E."/>
        </authorList>
    </citation>
    <scope>NUCLEOTIDE SEQUENCE</scope>
    <source>
        <strain evidence="2">USNM1676648</strain>
        <tissue evidence="2">Polyp</tissue>
    </source>
</reference>
<dbReference type="GO" id="GO:0006508">
    <property type="term" value="P:proteolysis"/>
    <property type="evidence" value="ECO:0007669"/>
    <property type="project" value="UniProtKB-KW"/>
</dbReference>
<dbReference type="InterPro" id="IPR013578">
    <property type="entry name" value="Peptidase_M16C_assoc"/>
</dbReference>
<evidence type="ECO:0000313" key="3">
    <source>
        <dbReference type="Proteomes" id="UP001163046"/>
    </source>
</evidence>
<feature type="domain" description="Peptidase M16C associated" evidence="1">
    <location>
        <begin position="2"/>
        <end position="45"/>
    </location>
</feature>
<dbReference type="Pfam" id="PF08367">
    <property type="entry name" value="M16C_assoc"/>
    <property type="match status" value="1"/>
</dbReference>
<dbReference type="EMBL" id="MU825879">
    <property type="protein sequence ID" value="KAJ7385724.1"/>
    <property type="molecule type" value="Genomic_DNA"/>
</dbReference>
<dbReference type="Gene3D" id="3.30.830.10">
    <property type="entry name" value="Metalloenzyme, LuxS/M16 peptidase-like"/>
    <property type="match status" value="1"/>
</dbReference>
<organism evidence="2 3">
    <name type="scientific">Desmophyllum pertusum</name>
    <dbReference type="NCBI Taxonomy" id="174260"/>
    <lineage>
        <taxon>Eukaryota</taxon>
        <taxon>Metazoa</taxon>
        <taxon>Cnidaria</taxon>
        <taxon>Anthozoa</taxon>
        <taxon>Hexacorallia</taxon>
        <taxon>Scleractinia</taxon>
        <taxon>Caryophylliina</taxon>
        <taxon>Caryophylliidae</taxon>
        <taxon>Desmophyllum</taxon>
    </lineage>
</organism>
<dbReference type="OrthoDB" id="10250783at2759"/>
<gene>
    <name evidence="2" type="primary">PITRM1_1</name>
    <name evidence="2" type="ORF">OS493_013756</name>
</gene>
<evidence type="ECO:0000259" key="1">
    <source>
        <dbReference type="Pfam" id="PF08367"/>
    </source>
</evidence>
<comment type="caution">
    <text evidence="2">The sequence shown here is derived from an EMBL/GenBank/DDBJ whole genome shotgun (WGS) entry which is preliminary data.</text>
</comment>
<dbReference type="GO" id="GO:0046872">
    <property type="term" value="F:metal ion binding"/>
    <property type="evidence" value="ECO:0007669"/>
    <property type="project" value="InterPro"/>
</dbReference>
<keyword evidence="2" id="KW-0378">Hydrolase</keyword>
<protein>
    <submittedName>
        <fullName evidence="2">Presequence protease, mitochondrial</fullName>
    </submittedName>
</protein>
<dbReference type="InterPro" id="IPR011249">
    <property type="entry name" value="Metalloenz_LuxS/M16"/>
</dbReference>